<gene>
    <name evidence="1" type="ORF">PHLGIDRAFT_485669</name>
</gene>
<reference evidence="1 2" key="1">
    <citation type="journal article" date="2014" name="PLoS Genet.">
        <title>Analysis of the Phlebiopsis gigantea genome, transcriptome and secretome provides insight into its pioneer colonization strategies of wood.</title>
        <authorList>
            <person name="Hori C."/>
            <person name="Ishida T."/>
            <person name="Igarashi K."/>
            <person name="Samejima M."/>
            <person name="Suzuki H."/>
            <person name="Master E."/>
            <person name="Ferreira P."/>
            <person name="Ruiz-Duenas F.J."/>
            <person name="Held B."/>
            <person name="Canessa P."/>
            <person name="Larrondo L.F."/>
            <person name="Schmoll M."/>
            <person name="Druzhinina I.S."/>
            <person name="Kubicek C.P."/>
            <person name="Gaskell J.A."/>
            <person name="Kersten P."/>
            <person name="St John F."/>
            <person name="Glasner J."/>
            <person name="Sabat G."/>
            <person name="Splinter BonDurant S."/>
            <person name="Syed K."/>
            <person name="Yadav J."/>
            <person name="Mgbeahuruike A.C."/>
            <person name="Kovalchuk A."/>
            <person name="Asiegbu F.O."/>
            <person name="Lackner G."/>
            <person name="Hoffmeister D."/>
            <person name="Rencoret J."/>
            <person name="Gutierrez A."/>
            <person name="Sun H."/>
            <person name="Lindquist E."/>
            <person name="Barry K."/>
            <person name="Riley R."/>
            <person name="Grigoriev I.V."/>
            <person name="Henrissat B."/>
            <person name="Kues U."/>
            <person name="Berka R.M."/>
            <person name="Martinez A.T."/>
            <person name="Covert S.F."/>
            <person name="Blanchette R.A."/>
            <person name="Cullen D."/>
        </authorList>
    </citation>
    <scope>NUCLEOTIDE SEQUENCE [LARGE SCALE GENOMIC DNA]</scope>
    <source>
        <strain evidence="1 2">11061_1 CR5-6</strain>
    </source>
</reference>
<name>A0A0C3S8Z5_PHLG1</name>
<evidence type="ECO:0008006" key="3">
    <source>
        <dbReference type="Google" id="ProtNLM"/>
    </source>
</evidence>
<proteinExistence type="predicted"/>
<dbReference type="Proteomes" id="UP000053257">
    <property type="component" value="Unassembled WGS sequence"/>
</dbReference>
<dbReference type="AlphaFoldDB" id="A0A0C3S8Z5"/>
<accession>A0A0C3S8Z5</accession>
<keyword evidence="2" id="KW-1185">Reference proteome</keyword>
<dbReference type="OrthoDB" id="2744437at2759"/>
<dbReference type="SUPFAM" id="SSF52058">
    <property type="entry name" value="L domain-like"/>
    <property type="match status" value="1"/>
</dbReference>
<dbReference type="EMBL" id="KN840534">
    <property type="protein sequence ID" value="KIP05760.1"/>
    <property type="molecule type" value="Genomic_DNA"/>
</dbReference>
<protein>
    <recommendedName>
        <fullName evidence="3">F-box domain-containing protein</fullName>
    </recommendedName>
</protein>
<evidence type="ECO:0000313" key="2">
    <source>
        <dbReference type="Proteomes" id="UP000053257"/>
    </source>
</evidence>
<sequence length="675" mass="75647">MGSTRVHSVCAVDCYTRTRGPNWQDRSAPLVNLFQHARYALRESTPYSDPGASGSLDWHLRMSIRASSGGVTRGRLVSRIRNHFTAESGVVASDRDAEEYYARIFGTLRTPLVKGAKSLRFPIKQLPAELLVQVMYWYIRHVQEAARDVQRGWQGPRPYSWLTIRHICRLWRNTALQHPQLSTIICLTRYDCVNEMMKLSGNLPIHVYEPAADAHHNHCEARAIFDLIVDNLHRITTAEIYRYHCDTANTPSLPQISRMRSLTWTSCIHHDIFFPAIIPSVSTIFPNFSFPDIQRVCCYLTSVRSIRHILHRNLLHLELQQSHSISEGSLLSVLKELPALESLVLHDSLYTLETSTETQEAVELSCLQTLHIAYETFSIHVNREPTLYVFRYLVYPATASVSIVISCVFLTSSSPVFVDLASKLDGSVALGDPAHMQSFAVSITGGLATLALWSQLQSLDDMRSPPPNYPSSKPNFSLVFRAQARENCIANLLEHIPLSRVRSAHFAETHHGNPINIIPLRRVIALMPLLESLSLRYDIHPNSQSACSVHGGVAPTCAQNTEDEEVDGSLPQLKLLRVRKTYLSHNSLLGLELISEMHLTAQRLLAMQSPQISSPSINTDFSESAWELLESGPSSGYTPQRDDPLDVEGVVGCQIPEFLSISAGVSRVRKVLARI</sequence>
<organism evidence="1 2">
    <name type="scientific">Phlebiopsis gigantea (strain 11061_1 CR5-6)</name>
    <name type="common">White-rot fungus</name>
    <name type="synonym">Peniophora gigantea</name>
    <dbReference type="NCBI Taxonomy" id="745531"/>
    <lineage>
        <taxon>Eukaryota</taxon>
        <taxon>Fungi</taxon>
        <taxon>Dikarya</taxon>
        <taxon>Basidiomycota</taxon>
        <taxon>Agaricomycotina</taxon>
        <taxon>Agaricomycetes</taxon>
        <taxon>Polyporales</taxon>
        <taxon>Phanerochaetaceae</taxon>
        <taxon>Phlebiopsis</taxon>
    </lineage>
</organism>
<dbReference type="HOGENOM" id="CLU_407159_0_0_1"/>
<evidence type="ECO:0000313" key="1">
    <source>
        <dbReference type="EMBL" id="KIP05760.1"/>
    </source>
</evidence>